<comment type="subunit">
    <text evidence="2 4">Homodimer.</text>
</comment>
<dbReference type="EMBL" id="OX459124">
    <property type="protein sequence ID" value="CAI9113221.1"/>
    <property type="molecule type" value="Genomic_DNA"/>
</dbReference>
<dbReference type="PANTHER" id="PTHR21495">
    <property type="entry name" value="NUCLEOPORIN-RELATED"/>
    <property type="match status" value="1"/>
</dbReference>
<dbReference type="InterPro" id="IPR044859">
    <property type="entry name" value="Allene_oxi_cyc_Dirigent"/>
</dbReference>
<dbReference type="Proteomes" id="UP001161247">
    <property type="component" value="Chromosome 7"/>
</dbReference>
<dbReference type="GO" id="GO:0009699">
    <property type="term" value="P:phenylpropanoid biosynthetic process"/>
    <property type="evidence" value="ECO:0007669"/>
    <property type="project" value="UniProtKB-ARBA"/>
</dbReference>
<evidence type="ECO:0000256" key="1">
    <source>
        <dbReference type="ARBA" id="ARBA00010746"/>
    </source>
</evidence>
<keyword evidence="3 4" id="KW-0964">Secreted</keyword>
<sequence>MAKIVAFSFAMVFIAMMTSSLGREFPLAEQPKHTKIHVFLNNIQTLNPLPSETVAQSSTTASSPTGFGKVLGVDAPMTKVSMSENINAEVVGRIQGLAISAGHAEFAGVDLLTFVFNEDGPYKGSTLTAVGRIMPALTEFTEINHLIIVGGTGLFQRAQGRISSRTVFVDPKLGDVSELKLDFYHYPPTPKHSDK</sequence>
<evidence type="ECO:0000313" key="5">
    <source>
        <dbReference type="EMBL" id="CAI9113221.1"/>
    </source>
</evidence>
<feature type="signal peptide" evidence="4">
    <location>
        <begin position="1"/>
        <end position="22"/>
    </location>
</feature>
<dbReference type="InterPro" id="IPR004265">
    <property type="entry name" value="Dirigent"/>
</dbReference>
<dbReference type="Pfam" id="PF03018">
    <property type="entry name" value="Dirigent"/>
    <property type="match status" value="1"/>
</dbReference>
<dbReference type="AlphaFoldDB" id="A0AAV1E1A1"/>
<comment type="function">
    <text evidence="4">Dirigent proteins impart stereoselectivity on the phenoxy radical-coupling reaction, yielding optically active lignans from two molecules of coniferyl alcohol in the biosynthesis of lignans, flavonolignans, and alkaloids and thus plays a central role in plant secondary metabolism.</text>
</comment>
<dbReference type="Gene3D" id="2.40.480.10">
    <property type="entry name" value="Allene oxide cyclase-like"/>
    <property type="match status" value="1"/>
</dbReference>
<keyword evidence="6" id="KW-1185">Reference proteome</keyword>
<dbReference type="GO" id="GO:0048046">
    <property type="term" value="C:apoplast"/>
    <property type="evidence" value="ECO:0007669"/>
    <property type="project" value="UniProtKB-SubCell"/>
</dbReference>
<comment type="similarity">
    <text evidence="1 4">Belongs to the plant dirigent protein family.</text>
</comment>
<evidence type="ECO:0000256" key="4">
    <source>
        <dbReference type="RuleBase" id="RU363099"/>
    </source>
</evidence>
<proteinExistence type="inferred from homology"/>
<protein>
    <recommendedName>
        <fullName evidence="4">Dirigent protein</fullName>
    </recommendedName>
</protein>
<gene>
    <name evidence="5" type="ORF">OLC1_LOCUS20268</name>
</gene>
<keyword evidence="4" id="KW-0052">Apoplast</keyword>
<evidence type="ECO:0000256" key="3">
    <source>
        <dbReference type="ARBA" id="ARBA00022525"/>
    </source>
</evidence>
<comment type="subcellular location">
    <subcellularLocation>
        <location evidence="4">Secreted</location>
        <location evidence="4">Extracellular space</location>
        <location evidence="4">Apoplast</location>
    </subcellularLocation>
</comment>
<reference evidence="5" key="1">
    <citation type="submission" date="2023-03" db="EMBL/GenBank/DDBJ databases">
        <authorList>
            <person name="Julca I."/>
        </authorList>
    </citation>
    <scope>NUCLEOTIDE SEQUENCE</scope>
</reference>
<evidence type="ECO:0000256" key="2">
    <source>
        <dbReference type="ARBA" id="ARBA00011738"/>
    </source>
</evidence>
<accession>A0AAV1E1A1</accession>
<name>A0AAV1E1A1_OLDCO</name>
<organism evidence="5 6">
    <name type="scientific">Oldenlandia corymbosa var. corymbosa</name>
    <dbReference type="NCBI Taxonomy" id="529605"/>
    <lineage>
        <taxon>Eukaryota</taxon>
        <taxon>Viridiplantae</taxon>
        <taxon>Streptophyta</taxon>
        <taxon>Embryophyta</taxon>
        <taxon>Tracheophyta</taxon>
        <taxon>Spermatophyta</taxon>
        <taxon>Magnoliopsida</taxon>
        <taxon>eudicotyledons</taxon>
        <taxon>Gunneridae</taxon>
        <taxon>Pentapetalae</taxon>
        <taxon>asterids</taxon>
        <taxon>lamiids</taxon>
        <taxon>Gentianales</taxon>
        <taxon>Rubiaceae</taxon>
        <taxon>Rubioideae</taxon>
        <taxon>Spermacoceae</taxon>
        <taxon>Hedyotis-Oldenlandia complex</taxon>
        <taxon>Oldenlandia</taxon>
    </lineage>
</organism>
<keyword evidence="4" id="KW-0732">Signal</keyword>
<evidence type="ECO:0000313" key="6">
    <source>
        <dbReference type="Proteomes" id="UP001161247"/>
    </source>
</evidence>
<feature type="chain" id="PRO_5043091694" description="Dirigent protein" evidence="4">
    <location>
        <begin position="23"/>
        <end position="195"/>
    </location>
</feature>